<sequence>QSGIKGKKAQLTYLFMANADSSQKLPLLIIGRAQKPCAFKNKMDSQLGFYYWNNTKAWMTASLYQEWLLDWD</sequence>
<dbReference type="Pfam" id="PF03184">
    <property type="entry name" value="DDE_1"/>
    <property type="match status" value="1"/>
</dbReference>
<dbReference type="OrthoDB" id="162969at2759"/>
<dbReference type="InParanoid" id="A0A0D0CM34"/>
<evidence type="ECO:0000259" key="1">
    <source>
        <dbReference type="Pfam" id="PF03184"/>
    </source>
</evidence>
<feature type="domain" description="DDE-1" evidence="1">
    <location>
        <begin position="8"/>
        <end position="68"/>
    </location>
</feature>
<proteinExistence type="predicted"/>
<dbReference type="Proteomes" id="UP000054538">
    <property type="component" value="Unassembled WGS sequence"/>
</dbReference>
<dbReference type="AlphaFoldDB" id="A0A0D0CM34"/>
<gene>
    <name evidence="2" type="ORF">PAXRUDRAFT_170211</name>
</gene>
<feature type="non-terminal residue" evidence="2">
    <location>
        <position position="1"/>
    </location>
</feature>
<protein>
    <recommendedName>
        <fullName evidence="1">DDE-1 domain-containing protein</fullName>
    </recommendedName>
</protein>
<evidence type="ECO:0000313" key="2">
    <source>
        <dbReference type="EMBL" id="KIK76348.1"/>
    </source>
</evidence>
<accession>A0A0D0CM34</accession>
<keyword evidence="3" id="KW-1185">Reference proteome</keyword>
<dbReference type="InterPro" id="IPR004875">
    <property type="entry name" value="DDE_SF_endonuclease_dom"/>
</dbReference>
<reference evidence="2 3" key="1">
    <citation type="submission" date="2014-04" db="EMBL/GenBank/DDBJ databases">
        <authorList>
            <consortium name="DOE Joint Genome Institute"/>
            <person name="Kuo A."/>
            <person name="Kohler A."/>
            <person name="Jargeat P."/>
            <person name="Nagy L.G."/>
            <person name="Floudas D."/>
            <person name="Copeland A."/>
            <person name="Barry K.W."/>
            <person name="Cichocki N."/>
            <person name="Veneault-Fourrey C."/>
            <person name="LaButti K."/>
            <person name="Lindquist E.A."/>
            <person name="Lipzen A."/>
            <person name="Lundell T."/>
            <person name="Morin E."/>
            <person name="Murat C."/>
            <person name="Sun H."/>
            <person name="Tunlid A."/>
            <person name="Henrissat B."/>
            <person name="Grigoriev I.V."/>
            <person name="Hibbett D.S."/>
            <person name="Martin F."/>
            <person name="Nordberg H.P."/>
            <person name="Cantor M.N."/>
            <person name="Hua S.X."/>
        </authorList>
    </citation>
    <scope>NUCLEOTIDE SEQUENCE [LARGE SCALE GENOMIC DNA]</scope>
    <source>
        <strain evidence="2 3">Ve08.2h10</strain>
    </source>
</reference>
<organism evidence="2 3">
    <name type="scientific">Paxillus rubicundulus Ve08.2h10</name>
    <dbReference type="NCBI Taxonomy" id="930991"/>
    <lineage>
        <taxon>Eukaryota</taxon>
        <taxon>Fungi</taxon>
        <taxon>Dikarya</taxon>
        <taxon>Basidiomycota</taxon>
        <taxon>Agaricomycotina</taxon>
        <taxon>Agaricomycetes</taxon>
        <taxon>Agaricomycetidae</taxon>
        <taxon>Boletales</taxon>
        <taxon>Paxilineae</taxon>
        <taxon>Paxillaceae</taxon>
        <taxon>Paxillus</taxon>
    </lineage>
</organism>
<reference evidence="3" key="2">
    <citation type="submission" date="2015-01" db="EMBL/GenBank/DDBJ databases">
        <title>Evolutionary Origins and Diversification of the Mycorrhizal Mutualists.</title>
        <authorList>
            <consortium name="DOE Joint Genome Institute"/>
            <consortium name="Mycorrhizal Genomics Consortium"/>
            <person name="Kohler A."/>
            <person name="Kuo A."/>
            <person name="Nagy L.G."/>
            <person name="Floudas D."/>
            <person name="Copeland A."/>
            <person name="Barry K.W."/>
            <person name="Cichocki N."/>
            <person name="Veneault-Fourrey C."/>
            <person name="LaButti K."/>
            <person name="Lindquist E.A."/>
            <person name="Lipzen A."/>
            <person name="Lundell T."/>
            <person name="Morin E."/>
            <person name="Murat C."/>
            <person name="Riley R."/>
            <person name="Ohm R."/>
            <person name="Sun H."/>
            <person name="Tunlid A."/>
            <person name="Henrissat B."/>
            <person name="Grigoriev I.V."/>
            <person name="Hibbett D.S."/>
            <person name="Martin F."/>
        </authorList>
    </citation>
    <scope>NUCLEOTIDE SEQUENCE [LARGE SCALE GENOMIC DNA]</scope>
    <source>
        <strain evidence="3">Ve08.2h10</strain>
    </source>
</reference>
<evidence type="ECO:0000313" key="3">
    <source>
        <dbReference type="Proteomes" id="UP000054538"/>
    </source>
</evidence>
<dbReference type="GO" id="GO:0003676">
    <property type="term" value="F:nucleic acid binding"/>
    <property type="evidence" value="ECO:0007669"/>
    <property type="project" value="InterPro"/>
</dbReference>
<dbReference type="HOGENOM" id="CLU_018294_9_0_1"/>
<name>A0A0D0CM34_9AGAM</name>
<dbReference type="EMBL" id="KN827537">
    <property type="protein sequence ID" value="KIK76348.1"/>
    <property type="molecule type" value="Genomic_DNA"/>
</dbReference>